<evidence type="ECO:0000256" key="10">
    <source>
        <dbReference type="ARBA" id="ARBA00023163"/>
    </source>
</evidence>
<organism evidence="13 14">
    <name type="scientific">Prescottella soli</name>
    <dbReference type="NCBI Taxonomy" id="1543852"/>
    <lineage>
        <taxon>Bacteria</taxon>
        <taxon>Bacillati</taxon>
        <taxon>Actinomycetota</taxon>
        <taxon>Actinomycetes</taxon>
        <taxon>Mycobacteriales</taxon>
        <taxon>Nocardiaceae</taxon>
        <taxon>Prescottella</taxon>
    </lineage>
</organism>
<reference evidence="13 14" key="1">
    <citation type="submission" date="2023-11" db="EMBL/GenBank/DDBJ databases">
        <authorList>
            <person name="Val-Calvo J."/>
            <person name="Scortti M."/>
            <person name="Vazquez-Boland J."/>
        </authorList>
    </citation>
    <scope>NUCLEOTIDE SEQUENCE [LARGE SCALE GENOMIC DNA]</scope>
    <source>
        <strain evidence="13 14">DSM 46662</strain>
    </source>
</reference>
<evidence type="ECO:0000256" key="9">
    <source>
        <dbReference type="ARBA" id="ARBA00023157"/>
    </source>
</evidence>
<evidence type="ECO:0000256" key="3">
    <source>
        <dbReference type="ARBA" id="ARBA00022485"/>
    </source>
</evidence>
<feature type="binding site" evidence="11">
    <location>
        <position position="58"/>
    </location>
    <ligand>
        <name>[4Fe-4S] cluster</name>
        <dbReference type="ChEBI" id="CHEBI:49883"/>
    </ligand>
</feature>
<keyword evidence="11" id="KW-0963">Cytoplasm</keyword>
<dbReference type="InterPro" id="IPR003482">
    <property type="entry name" value="Whib"/>
</dbReference>
<comment type="function">
    <text evidence="11">Acts as a transcriptional regulator. Probably redox-responsive. The apo- but not holo-form probably binds DNA.</text>
</comment>
<evidence type="ECO:0000256" key="4">
    <source>
        <dbReference type="ARBA" id="ARBA00022723"/>
    </source>
</evidence>
<feature type="binding site" evidence="11">
    <location>
        <position position="19"/>
    </location>
    <ligand>
        <name>[4Fe-4S] cluster</name>
        <dbReference type="ChEBI" id="CHEBI:49883"/>
    </ligand>
</feature>
<proteinExistence type="inferred from homology"/>
<keyword evidence="6 11" id="KW-0411">Iron-sulfur</keyword>
<evidence type="ECO:0000256" key="5">
    <source>
        <dbReference type="ARBA" id="ARBA00023004"/>
    </source>
</evidence>
<comment type="PTM">
    <text evidence="11">The Fe-S cluster can be nitrosylated by nitric oxide (NO).</text>
</comment>
<evidence type="ECO:0000313" key="14">
    <source>
        <dbReference type="Proteomes" id="UP001629744"/>
    </source>
</evidence>
<comment type="cofactor">
    <cofactor evidence="11">
        <name>[4Fe-4S] cluster</name>
        <dbReference type="ChEBI" id="CHEBI:49883"/>
    </cofactor>
    <text evidence="11">Binds 1 [4Fe-4S] cluster per subunit. Following nitrosylation of the [4Fe-4S] cluster binds 1 [4Fe-8(NO)] cluster per subunit.</text>
</comment>
<feature type="domain" description="4Fe-4S Wbl-type" evidence="12">
    <location>
        <begin position="18"/>
        <end position="82"/>
    </location>
</feature>
<keyword evidence="9 11" id="KW-1015">Disulfide bond</keyword>
<keyword evidence="8 11" id="KW-0238">DNA-binding</keyword>
<accession>A0ABW9FQ52</accession>
<comment type="caution">
    <text evidence="13">The sequence shown here is derived from an EMBL/GenBank/DDBJ whole genome shotgun (WGS) entry which is preliminary data.</text>
</comment>
<dbReference type="Pfam" id="PF02467">
    <property type="entry name" value="Whib"/>
    <property type="match status" value="1"/>
</dbReference>
<evidence type="ECO:0000256" key="7">
    <source>
        <dbReference type="ARBA" id="ARBA00023015"/>
    </source>
</evidence>
<feature type="binding site" evidence="11">
    <location>
        <position position="49"/>
    </location>
    <ligand>
        <name>[4Fe-4S] cluster</name>
        <dbReference type="ChEBI" id="CHEBI:49883"/>
    </ligand>
</feature>
<comment type="subcellular location">
    <subcellularLocation>
        <location evidence="1 11">Cytoplasm</location>
    </subcellularLocation>
</comment>
<keyword evidence="4 11" id="KW-0479">Metal-binding</keyword>
<dbReference type="InterPro" id="IPR034768">
    <property type="entry name" value="4FE4S_WBL"/>
</dbReference>
<evidence type="ECO:0000256" key="6">
    <source>
        <dbReference type="ARBA" id="ARBA00023014"/>
    </source>
</evidence>
<feature type="binding site" evidence="11">
    <location>
        <position position="52"/>
    </location>
    <ligand>
        <name>[4Fe-4S] cluster</name>
        <dbReference type="ChEBI" id="CHEBI:49883"/>
    </ligand>
</feature>
<keyword evidence="3 11" id="KW-0004">4Fe-4S</keyword>
<gene>
    <name evidence="11" type="primary">whiB</name>
    <name evidence="13" type="ORF">ABEU19_000215</name>
</gene>
<dbReference type="Proteomes" id="UP001629744">
    <property type="component" value="Unassembled WGS sequence"/>
</dbReference>
<evidence type="ECO:0000259" key="12">
    <source>
        <dbReference type="PROSITE" id="PS51674"/>
    </source>
</evidence>
<comment type="PTM">
    <text evidence="11">Upon Fe-S cluster removal intramolecular disulfide bonds are formed.</text>
</comment>
<keyword evidence="10 11" id="KW-0804">Transcription</keyword>
<keyword evidence="5 11" id="KW-0408">Iron</keyword>
<dbReference type="PANTHER" id="PTHR38839">
    <property type="entry name" value="TRANSCRIPTIONAL REGULATOR WHID-RELATED"/>
    <property type="match status" value="1"/>
</dbReference>
<evidence type="ECO:0000256" key="2">
    <source>
        <dbReference type="ARBA" id="ARBA00006597"/>
    </source>
</evidence>
<evidence type="ECO:0000313" key="13">
    <source>
        <dbReference type="EMBL" id="MFM1726776.1"/>
    </source>
</evidence>
<evidence type="ECO:0000256" key="8">
    <source>
        <dbReference type="ARBA" id="ARBA00023125"/>
    </source>
</evidence>
<evidence type="ECO:0000256" key="11">
    <source>
        <dbReference type="HAMAP-Rule" id="MF_01479"/>
    </source>
</evidence>
<dbReference type="PROSITE" id="PS51674">
    <property type="entry name" value="4FE4S_WBL"/>
    <property type="match status" value="1"/>
</dbReference>
<protein>
    <recommendedName>
        <fullName evidence="11">Transcriptional regulator WhiB</fullName>
    </recommendedName>
</protein>
<name>A0ABW9FQ52_9NOCA</name>
<dbReference type="EMBL" id="JBDLNU010000001">
    <property type="protein sequence ID" value="MFM1726776.1"/>
    <property type="molecule type" value="Genomic_DNA"/>
</dbReference>
<keyword evidence="14" id="KW-1185">Reference proteome</keyword>
<sequence>MRLPPALAESWDWQLEAACRGTDPGAFFYLDNERGEARGTRVRAAKLICRSCPVRSECLEHALDSHEHHGVWGGLTEEERRVLRSSG</sequence>
<keyword evidence="7 11" id="KW-0805">Transcription regulation</keyword>
<dbReference type="RefSeq" id="WP_408586115.1">
    <property type="nucleotide sequence ID" value="NZ_JBDLNU010000001.1"/>
</dbReference>
<evidence type="ECO:0000256" key="1">
    <source>
        <dbReference type="ARBA" id="ARBA00004496"/>
    </source>
</evidence>
<dbReference type="HAMAP" id="MF_01479">
    <property type="entry name" value="WhiB"/>
    <property type="match status" value="1"/>
</dbReference>
<comment type="similarity">
    <text evidence="2 11">Belongs to the WhiB family.</text>
</comment>